<sequence>MSRKERYFAYIAGDGQLLEHRWLTPLPSQLIERIVSSAVKYLTESPQGRIKLVLNAAQEEFIANYYISAKKAILDYILLREEACQRLRIPHGSPSHAVLPMRWKWGNSGGVNGYLPDLKMLAGKPRNGPQTMLKRMPESGVSASDGELRNRSAAGKTRRRQRVKAKLSSLYMLSDAHIRTIQSVWHDVESSTLLVNLPSVEVLSSTMEPLNIYSFQTKQLQHAARMKKLLMERWYWKAKSMVEDTVRAQTVSARASAAAVEFRVRHLFDAIGTLMSLQIRSLIVKSVKAYVDFFERFSKPKLETSLFGEDGEWTNKSPSFSGLLISLAMENGEVQFRNPLVDIPSHLLSVLHNLPQLFHNLGRIETQFSEPLQFSTPGAPFLWNVSSQGDDIVLATIRIREIVEQNMCHLRQLQAKYEAFAHTYRYICCIDTQELGEQNEIAACHGNSPSNSNANNCRNA</sequence>
<dbReference type="EnsemblProtists" id="PYU1_T002392">
    <property type="protein sequence ID" value="PYU1_T002392"/>
    <property type="gene ID" value="PYU1_G002389"/>
</dbReference>
<proteinExistence type="predicted"/>
<evidence type="ECO:0000256" key="1">
    <source>
        <dbReference type="SAM" id="MobiDB-lite"/>
    </source>
</evidence>
<reference evidence="3" key="2">
    <citation type="submission" date="2010-04" db="EMBL/GenBank/DDBJ databases">
        <authorList>
            <person name="Buell R."/>
            <person name="Hamilton J."/>
            <person name="Hostetler J."/>
        </authorList>
    </citation>
    <scope>NUCLEOTIDE SEQUENCE [LARGE SCALE GENOMIC DNA]</scope>
    <source>
        <strain evidence="3">DAOM:BR144</strain>
    </source>
</reference>
<evidence type="ECO:0000313" key="3">
    <source>
        <dbReference type="Proteomes" id="UP000019132"/>
    </source>
</evidence>
<dbReference type="VEuPathDB" id="FungiDB:PYU1_G002389"/>
<dbReference type="InParanoid" id="K3WBQ1"/>
<dbReference type="HOGENOM" id="CLU_595154_0_0_1"/>
<protein>
    <submittedName>
        <fullName evidence="2">Uncharacterized protein</fullName>
    </submittedName>
</protein>
<name>K3WBQ1_GLOUD</name>
<evidence type="ECO:0000313" key="2">
    <source>
        <dbReference type="EnsemblProtists" id="PYU1_T002392"/>
    </source>
</evidence>
<dbReference type="Proteomes" id="UP000019132">
    <property type="component" value="Unassembled WGS sequence"/>
</dbReference>
<feature type="region of interest" description="Disordered" evidence="1">
    <location>
        <begin position="136"/>
        <end position="159"/>
    </location>
</feature>
<reference evidence="3" key="1">
    <citation type="journal article" date="2010" name="Genome Biol.">
        <title>Genome sequence of the necrotrophic plant pathogen Pythium ultimum reveals original pathogenicity mechanisms and effector repertoire.</title>
        <authorList>
            <person name="Levesque C.A."/>
            <person name="Brouwer H."/>
            <person name="Cano L."/>
            <person name="Hamilton J.P."/>
            <person name="Holt C."/>
            <person name="Huitema E."/>
            <person name="Raffaele S."/>
            <person name="Robideau G.P."/>
            <person name="Thines M."/>
            <person name="Win J."/>
            <person name="Zerillo M.M."/>
            <person name="Beakes G.W."/>
            <person name="Boore J.L."/>
            <person name="Busam D."/>
            <person name="Dumas B."/>
            <person name="Ferriera S."/>
            <person name="Fuerstenberg S.I."/>
            <person name="Gachon C.M."/>
            <person name="Gaulin E."/>
            <person name="Govers F."/>
            <person name="Grenville-Briggs L."/>
            <person name="Horner N."/>
            <person name="Hostetler J."/>
            <person name="Jiang R.H."/>
            <person name="Johnson J."/>
            <person name="Krajaejun T."/>
            <person name="Lin H."/>
            <person name="Meijer H.J."/>
            <person name="Moore B."/>
            <person name="Morris P."/>
            <person name="Phuntmart V."/>
            <person name="Puiu D."/>
            <person name="Shetty J."/>
            <person name="Stajich J.E."/>
            <person name="Tripathy S."/>
            <person name="Wawra S."/>
            <person name="van West P."/>
            <person name="Whitty B.R."/>
            <person name="Coutinho P.M."/>
            <person name="Henrissat B."/>
            <person name="Martin F."/>
            <person name="Thomas P.D."/>
            <person name="Tyler B.M."/>
            <person name="De Vries R.P."/>
            <person name="Kamoun S."/>
            <person name="Yandell M."/>
            <person name="Tisserat N."/>
            <person name="Buell C.R."/>
        </authorList>
    </citation>
    <scope>NUCLEOTIDE SEQUENCE</scope>
    <source>
        <strain evidence="3">DAOM:BR144</strain>
    </source>
</reference>
<keyword evidence="3" id="KW-1185">Reference proteome</keyword>
<dbReference type="AlphaFoldDB" id="K3WBQ1"/>
<organism evidence="2 3">
    <name type="scientific">Globisporangium ultimum (strain ATCC 200006 / CBS 805.95 / DAOM BR144)</name>
    <name type="common">Pythium ultimum</name>
    <dbReference type="NCBI Taxonomy" id="431595"/>
    <lineage>
        <taxon>Eukaryota</taxon>
        <taxon>Sar</taxon>
        <taxon>Stramenopiles</taxon>
        <taxon>Oomycota</taxon>
        <taxon>Peronosporomycetes</taxon>
        <taxon>Pythiales</taxon>
        <taxon>Pythiaceae</taxon>
        <taxon>Globisporangium</taxon>
    </lineage>
</organism>
<dbReference type="STRING" id="431595.K3WBQ1"/>
<dbReference type="eggNOG" id="KOG3595">
    <property type="taxonomic scope" value="Eukaryota"/>
</dbReference>
<accession>K3WBQ1</accession>
<reference evidence="2" key="3">
    <citation type="submission" date="2014-11" db="UniProtKB">
        <authorList>
            <consortium name="EnsemblProtists"/>
        </authorList>
    </citation>
    <scope>IDENTIFICATION</scope>
    <source>
        <strain evidence="2">DAOM BR144</strain>
    </source>
</reference>